<keyword evidence="2" id="KW-1185">Reference proteome</keyword>
<proteinExistence type="predicted"/>
<evidence type="ECO:0000313" key="2">
    <source>
        <dbReference type="Proteomes" id="UP000298663"/>
    </source>
</evidence>
<dbReference type="AlphaFoldDB" id="A0A4U5MT55"/>
<dbReference type="EMBL" id="AZBU02000006">
    <property type="protein sequence ID" value="TKR72927.1"/>
    <property type="molecule type" value="Genomic_DNA"/>
</dbReference>
<reference evidence="1 2" key="1">
    <citation type="journal article" date="2015" name="Genome Biol.">
        <title>Comparative genomics of Steinernema reveals deeply conserved gene regulatory networks.</title>
        <authorList>
            <person name="Dillman A.R."/>
            <person name="Macchietto M."/>
            <person name="Porter C.F."/>
            <person name="Rogers A."/>
            <person name="Williams B."/>
            <person name="Antoshechkin I."/>
            <person name="Lee M.M."/>
            <person name="Goodwin Z."/>
            <person name="Lu X."/>
            <person name="Lewis E.E."/>
            <person name="Goodrich-Blair H."/>
            <person name="Stock S.P."/>
            <person name="Adams B.J."/>
            <person name="Sternberg P.W."/>
            <person name="Mortazavi A."/>
        </authorList>
    </citation>
    <scope>NUCLEOTIDE SEQUENCE [LARGE SCALE GENOMIC DNA]</scope>
    <source>
        <strain evidence="1 2">ALL</strain>
    </source>
</reference>
<name>A0A4U5MT55_STECR</name>
<accession>A0A4U5MT55</accession>
<evidence type="ECO:0000313" key="1">
    <source>
        <dbReference type="EMBL" id="TKR72927.1"/>
    </source>
</evidence>
<gene>
    <name evidence="1" type="ORF">L596_020310</name>
</gene>
<reference evidence="1 2" key="2">
    <citation type="journal article" date="2019" name="G3 (Bethesda)">
        <title>Hybrid Assembly of the Genome of the Entomopathogenic Nematode Steinernema carpocapsae Identifies the X-Chromosome.</title>
        <authorList>
            <person name="Serra L."/>
            <person name="Macchietto M."/>
            <person name="Macias-Munoz A."/>
            <person name="McGill C.J."/>
            <person name="Rodriguez I.M."/>
            <person name="Rodriguez B."/>
            <person name="Murad R."/>
            <person name="Mortazavi A."/>
        </authorList>
    </citation>
    <scope>NUCLEOTIDE SEQUENCE [LARGE SCALE GENOMIC DNA]</scope>
    <source>
        <strain evidence="1 2">ALL</strain>
    </source>
</reference>
<dbReference type="Proteomes" id="UP000298663">
    <property type="component" value="Unassembled WGS sequence"/>
</dbReference>
<protein>
    <submittedName>
        <fullName evidence="1">Uncharacterized protein</fullName>
    </submittedName>
</protein>
<comment type="caution">
    <text evidence="1">The sequence shown here is derived from an EMBL/GenBank/DDBJ whole genome shotgun (WGS) entry which is preliminary data.</text>
</comment>
<sequence length="449" mass="51376">METVPGVLRLNPNIIPYGSRETSLGHRTIERIVCPREGCSQDATKEWFCEVCHDQVLFSLGGSCMCHCGQYPFSGVDVRCHSGGHLFMDRWTMAATEEFYNIVVISTRGDLKTSFLGQVLPGGKSYLRCQQQFYSFTDSATTKEIVKEVHAFCIVVPTFPVDIRVELLEASQYAGQDELKNIIIITTDAVDAEVTIDSDYVAEGMKFPAFSTTMPKLDLHKFCEAVTSKRATYRPDSNLKDTKNAVLLANRLQIICDLLMRVVEYNMKMWTRDDTRNYRTHLVICEDTEDDDSEDEDKVSSITELASVLKIERFPHDELYEVGAKVVMVVVDAGKPMEEEEENLLPREYEVLADFKNRLVQIAAREDSIISQRRDLVTICAGLMEMRYAEEVAEYFRYLDVDNWPHMEGVPQQMIRTLPLSSRMSQKTHVEQTPRRRTWNRLAGPQELK</sequence>
<organism evidence="1 2">
    <name type="scientific">Steinernema carpocapsae</name>
    <name type="common">Entomopathogenic nematode</name>
    <dbReference type="NCBI Taxonomy" id="34508"/>
    <lineage>
        <taxon>Eukaryota</taxon>
        <taxon>Metazoa</taxon>
        <taxon>Ecdysozoa</taxon>
        <taxon>Nematoda</taxon>
        <taxon>Chromadorea</taxon>
        <taxon>Rhabditida</taxon>
        <taxon>Tylenchina</taxon>
        <taxon>Panagrolaimomorpha</taxon>
        <taxon>Strongyloidoidea</taxon>
        <taxon>Steinernematidae</taxon>
        <taxon>Steinernema</taxon>
    </lineage>
</organism>